<protein>
    <submittedName>
        <fullName evidence="1">Uncharacterized protein</fullName>
    </submittedName>
</protein>
<evidence type="ECO:0000313" key="1">
    <source>
        <dbReference type="EMBL" id="KAH6946469.1"/>
    </source>
</evidence>
<organism evidence="1 2">
    <name type="scientific">Hyalomma asiaticum</name>
    <name type="common">Tick</name>
    <dbReference type="NCBI Taxonomy" id="266040"/>
    <lineage>
        <taxon>Eukaryota</taxon>
        <taxon>Metazoa</taxon>
        <taxon>Ecdysozoa</taxon>
        <taxon>Arthropoda</taxon>
        <taxon>Chelicerata</taxon>
        <taxon>Arachnida</taxon>
        <taxon>Acari</taxon>
        <taxon>Parasitiformes</taxon>
        <taxon>Ixodida</taxon>
        <taxon>Ixodoidea</taxon>
        <taxon>Ixodidae</taxon>
        <taxon>Hyalomminae</taxon>
        <taxon>Hyalomma</taxon>
    </lineage>
</organism>
<dbReference type="EMBL" id="CM023481">
    <property type="protein sequence ID" value="KAH6946469.1"/>
    <property type="molecule type" value="Genomic_DNA"/>
</dbReference>
<keyword evidence="2" id="KW-1185">Reference proteome</keyword>
<accession>A0ACB7TJZ8</accession>
<gene>
    <name evidence="1" type="ORF">HPB50_013682</name>
</gene>
<sequence>MATTDNVPDSSEVVPGRPVAQHGRPFFFLLACFDVGFRVFAEKVSPGVVVFGARGYQGFGVGPAVVRGCFFEASKKLQASASSMIRPLREVS</sequence>
<dbReference type="Proteomes" id="UP000821845">
    <property type="component" value="Chromosome 1"/>
</dbReference>
<evidence type="ECO:0000313" key="2">
    <source>
        <dbReference type="Proteomes" id="UP000821845"/>
    </source>
</evidence>
<reference evidence="1" key="1">
    <citation type="submission" date="2020-05" db="EMBL/GenBank/DDBJ databases">
        <title>Large-scale comparative analyses of tick genomes elucidate their genetic diversity and vector capacities.</title>
        <authorList>
            <person name="Jia N."/>
            <person name="Wang J."/>
            <person name="Shi W."/>
            <person name="Du L."/>
            <person name="Sun Y."/>
            <person name="Zhan W."/>
            <person name="Jiang J."/>
            <person name="Wang Q."/>
            <person name="Zhang B."/>
            <person name="Ji P."/>
            <person name="Sakyi L.B."/>
            <person name="Cui X."/>
            <person name="Yuan T."/>
            <person name="Jiang B."/>
            <person name="Yang W."/>
            <person name="Lam T.T.-Y."/>
            <person name="Chang Q."/>
            <person name="Ding S."/>
            <person name="Wang X."/>
            <person name="Zhu J."/>
            <person name="Ruan X."/>
            <person name="Zhao L."/>
            <person name="Wei J."/>
            <person name="Que T."/>
            <person name="Du C."/>
            <person name="Cheng J."/>
            <person name="Dai P."/>
            <person name="Han X."/>
            <person name="Huang E."/>
            <person name="Gao Y."/>
            <person name="Liu J."/>
            <person name="Shao H."/>
            <person name="Ye R."/>
            <person name="Li L."/>
            <person name="Wei W."/>
            <person name="Wang X."/>
            <person name="Wang C."/>
            <person name="Yang T."/>
            <person name="Huo Q."/>
            <person name="Li W."/>
            <person name="Guo W."/>
            <person name="Chen H."/>
            <person name="Zhou L."/>
            <person name="Ni X."/>
            <person name="Tian J."/>
            <person name="Zhou Y."/>
            <person name="Sheng Y."/>
            <person name="Liu T."/>
            <person name="Pan Y."/>
            <person name="Xia L."/>
            <person name="Li J."/>
            <person name="Zhao F."/>
            <person name="Cao W."/>
        </authorList>
    </citation>
    <scope>NUCLEOTIDE SEQUENCE</scope>
    <source>
        <strain evidence="1">Hyas-2018</strain>
    </source>
</reference>
<proteinExistence type="predicted"/>
<name>A0ACB7TJZ8_HYAAI</name>
<comment type="caution">
    <text evidence="1">The sequence shown here is derived from an EMBL/GenBank/DDBJ whole genome shotgun (WGS) entry which is preliminary data.</text>
</comment>